<dbReference type="PANTHER" id="PTHR38095:SF1">
    <property type="entry name" value="ANAEROBIC DIMETHYL SULFOXIDE REDUCTASE CHAIN YNFH"/>
    <property type="match status" value="1"/>
</dbReference>
<dbReference type="GO" id="GO:0009390">
    <property type="term" value="C:dimethyl sulfoxide reductase complex"/>
    <property type="evidence" value="ECO:0007669"/>
    <property type="project" value="TreeGrafter"/>
</dbReference>
<dbReference type="Pfam" id="PF04976">
    <property type="entry name" value="DmsC"/>
    <property type="match status" value="1"/>
</dbReference>
<evidence type="ECO:0000256" key="1">
    <source>
        <dbReference type="SAM" id="Phobius"/>
    </source>
</evidence>
<comment type="caution">
    <text evidence="2">The sequence shown here is derived from an EMBL/GenBank/DDBJ whole genome shotgun (WGS) entry which is preliminary data.</text>
</comment>
<keyword evidence="1" id="KW-0812">Transmembrane</keyword>
<dbReference type="InterPro" id="IPR007059">
    <property type="entry name" value="DmsC"/>
</dbReference>
<proteinExistence type="predicted"/>
<dbReference type="GO" id="GO:0005886">
    <property type="term" value="C:plasma membrane"/>
    <property type="evidence" value="ECO:0007669"/>
    <property type="project" value="TreeGrafter"/>
</dbReference>
<dbReference type="GO" id="GO:0009389">
    <property type="term" value="F:dimethyl sulfoxide reductase activity"/>
    <property type="evidence" value="ECO:0007669"/>
    <property type="project" value="TreeGrafter"/>
</dbReference>
<dbReference type="PANTHER" id="PTHR38095">
    <property type="entry name" value="ANAEROBIC DIMETHYL SULFOXIDE REDUCTASE CHAIN YNFH"/>
    <property type="match status" value="1"/>
</dbReference>
<feature type="transmembrane region" description="Helical" evidence="1">
    <location>
        <begin position="156"/>
        <end position="172"/>
    </location>
</feature>
<keyword evidence="3" id="KW-1185">Reference proteome</keyword>
<feature type="transmembrane region" description="Helical" evidence="1">
    <location>
        <begin position="34"/>
        <end position="54"/>
    </location>
</feature>
<keyword evidence="1" id="KW-0472">Membrane</keyword>
<evidence type="ECO:0000313" key="2">
    <source>
        <dbReference type="EMBL" id="EYD78163.1"/>
    </source>
</evidence>
<dbReference type="OrthoDB" id="5520897at2"/>
<feature type="transmembrane region" description="Helical" evidence="1">
    <location>
        <begin position="100"/>
        <end position="121"/>
    </location>
</feature>
<keyword evidence="1" id="KW-1133">Transmembrane helix</keyword>
<accession>A0A017HVJ1</accession>
<dbReference type="EC" id="1.8.99.-" evidence="2"/>
<feature type="transmembrane region" description="Helical" evidence="1">
    <location>
        <begin position="7"/>
        <end position="28"/>
    </location>
</feature>
<evidence type="ECO:0000313" key="3">
    <source>
        <dbReference type="Proteomes" id="UP000019666"/>
    </source>
</evidence>
<dbReference type="Proteomes" id="UP000019666">
    <property type="component" value="Unassembled WGS sequence"/>
</dbReference>
<organism evidence="2 3">
    <name type="scientific">Rubellimicrobium mesophilum DSM 19309</name>
    <dbReference type="NCBI Taxonomy" id="442562"/>
    <lineage>
        <taxon>Bacteria</taxon>
        <taxon>Pseudomonadati</taxon>
        <taxon>Pseudomonadota</taxon>
        <taxon>Alphaproteobacteria</taxon>
        <taxon>Rhodobacterales</taxon>
        <taxon>Roseobacteraceae</taxon>
        <taxon>Rubellimicrobium</taxon>
    </lineage>
</organism>
<keyword evidence="2" id="KW-0560">Oxidoreductase</keyword>
<reference evidence="2 3" key="1">
    <citation type="submission" date="2013-02" db="EMBL/GenBank/DDBJ databases">
        <authorList>
            <person name="Fiebig A."/>
            <person name="Goeker M."/>
            <person name="Klenk H.-P.P."/>
        </authorList>
    </citation>
    <scope>NUCLEOTIDE SEQUENCE [LARGE SCALE GENOMIC DNA]</scope>
    <source>
        <strain evidence="2 3">DSM 19309</strain>
    </source>
</reference>
<dbReference type="STRING" id="442562.Rumeso_00256"/>
<name>A0A017HVJ1_9RHOB</name>
<sequence>MHPAPSLILFSSLTGLGLGLLAWLAVLGLASPPLWALGLVLAGAGFLASTRHLRRPSRAILAFTQWRTSWLSREAILAILALATLTLHGALLILRDQSPALLGALAAAIALTTVLATSMIYAQLRSVPRWHHWSTPALFLALGLAGGALLAAPRPVALAFLATALVLQLLHWHQGRTAFARAGSTLSTATGLKGEVRSFAPPHTGPNYLLREMVHVVARRRAAQLRLLTILLAFALPALLLVPDLRLLAAATHLAGVLCSRWLFFAEAEHTVGLYYGAR</sequence>
<dbReference type="RefSeq" id="WP_037281450.1">
    <property type="nucleotide sequence ID" value="NZ_KK088587.1"/>
</dbReference>
<feature type="transmembrane region" description="Helical" evidence="1">
    <location>
        <begin position="223"/>
        <end position="241"/>
    </location>
</feature>
<dbReference type="PATRIC" id="fig|442562.3.peg.256"/>
<feature type="transmembrane region" description="Helical" evidence="1">
    <location>
        <begin position="133"/>
        <end position="150"/>
    </location>
</feature>
<dbReference type="GO" id="GO:0019645">
    <property type="term" value="P:anaerobic electron transport chain"/>
    <property type="evidence" value="ECO:0007669"/>
    <property type="project" value="InterPro"/>
</dbReference>
<gene>
    <name evidence="2" type="ORF">Rumeso_00256</name>
</gene>
<dbReference type="AlphaFoldDB" id="A0A017HVJ1"/>
<feature type="transmembrane region" description="Helical" evidence="1">
    <location>
        <begin position="75"/>
        <end position="94"/>
    </location>
</feature>
<dbReference type="HOGENOM" id="CLU_077429_0_0_5"/>
<dbReference type="EMBL" id="AOSK01000009">
    <property type="protein sequence ID" value="EYD78163.1"/>
    <property type="molecule type" value="Genomic_DNA"/>
</dbReference>
<protein>
    <submittedName>
        <fullName evidence="2">Anaerobic dimethyl sulfoxide reductase chain C</fullName>
        <ecNumber evidence="2">1.8.99.-</ecNumber>
    </submittedName>
</protein>